<dbReference type="Pfam" id="PF10306">
    <property type="entry name" value="FLILHELTA"/>
    <property type="match status" value="1"/>
</dbReference>
<dbReference type="STRING" id="97359.A0A550CWE0"/>
<dbReference type="InterPro" id="IPR018811">
    <property type="entry name" value="MRX11"/>
</dbReference>
<sequence length="174" mass="18719">MSRYKDALKGISARTGAPVSSLVVSFGVLHELTAIVPLVGVLYGARTLGLGERAVAAIRDTNPDATAEHSPALAYTQRTFRDWVEQGDAWAERVGRRYGVFGFDKRVSGAPPLVDDGPRPRITGDVANAVLAYGVTKAVAPLRVAASLYLSPAFARGVIIPITRAFVNIFRRQR</sequence>
<name>A0A550CWE0_9AGAR</name>
<organism evidence="2 3">
    <name type="scientific">Schizophyllum amplum</name>
    <dbReference type="NCBI Taxonomy" id="97359"/>
    <lineage>
        <taxon>Eukaryota</taxon>
        <taxon>Fungi</taxon>
        <taxon>Dikarya</taxon>
        <taxon>Basidiomycota</taxon>
        <taxon>Agaricomycotina</taxon>
        <taxon>Agaricomycetes</taxon>
        <taxon>Agaricomycetidae</taxon>
        <taxon>Agaricales</taxon>
        <taxon>Schizophyllaceae</taxon>
        <taxon>Schizophyllum</taxon>
    </lineage>
</organism>
<protein>
    <submittedName>
        <fullName evidence="2">Uncharacterized protein</fullName>
    </submittedName>
</protein>
<evidence type="ECO:0000256" key="1">
    <source>
        <dbReference type="SAM" id="Phobius"/>
    </source>
</evidence>
<dbReference type="Proteomes" id="UP000320762">
    <property type="component" value="Unassembled WGS sequence"/>
</dbReference>
<dbReference type="PANTHER" id="PTHR28002:SF1">
    <property type="entry name" value="MIOREX COMPLEX COMPONENT 11"/>
    <property type="match status" value="1"/>
</dbReference>
<keyword evidence="1" id="KW-1133">Transmembrane helix</keyword>
<proteinExistence type="predicted"/>
<keyword evidence="1" id="KW-0812">Transmembrane</keyword>
<comment type="caution">
    <text evidence="2">The sequence shown here is derived from an EMBL/GenBank/DDBJ whole genome shotgun (WGS) entry which is preliminary data.</text>
</comment>
<evidence type="ECO:0000313" key="3">
    <source>
        <dbReference type="Proteomes" id="UP000320762"/>
    </source>
</evidence>
<keyword evidence="1" id="KW-0472">Membrane</keyword>
<accession>A0A550CWE0</accession>
<gene>
    <name evidence="2" type="ORF">BD626DRAFT_421100</name>
</gene>
<keyword evidence="3" id="KW-1185">Reference proteome</keyword>
<dbReference type="PANTHER" id="PTHR28002">
    <property type="entry name" value="MIOREX COMPLEX COMPONENT 11"/>
    <property type="match status" value="1"/>
</dbReference>
<dbReference type="EMBL" id="VDMD01000001">
    <property type="protein sequence ID" value="TRM69105.1"/>
    <property type="molecule type" value="Genomic_DNA"/>
</dbReference>
<dbReference type="OrthoDB" id="5580261at2759"/>
<evidence type="ECO:0000313" key="2">
    <source>
        <dbReference type="EMBL" id="TRM69105.1"/>
    </source>
</evidence>
<dbReference type="AlphaFoldDB" id="A0A550CWE0"/>
<reference evidence="2 3" key="1">
    <citation type="journal article" date="2019" name="New Phytol.">
        <title>Comparative genomics reveals unique wood-decay strategies and fruiting body development in the Schizophyllaceae.</title>
        <authorList>
            <person name="Almasi E."/>
            <person name="Sahu N."/>
            <person name="Krizsan K."/>
            <person name="Balint B."/>
            <person name="Kovacs G.M."/>
            <person name="Kiss B."/>
            <person name="Cseklye J."/>
            <person name="Drula E."/>
            <person name="Henrissat B."/>
            <person name="Nagy I."/>
            <person name="Chovatia M."/>
            <person name="Adam C."/>
            <person name="LaButti K."/>
            <person name="Lipzen A."/>
            <person name="Riley R."/>
            <person name="Grigoriev I.V."/>
            <person name="Nagy L.G."/>
        </authorList>
    </citation>
    <scope>NUCLEOTIDE SEQUENCE [LARGE SCALE GENOMIC DNA]</scope>
    <source>
        <strain evidence="2 3">NL-1724</strain>
    </source>
</reference>
<dbReference type="GO" id="GO:0005739">
    <property type="term" value="C:mitochondrion"/>
    <property type="evidence" value="ECO:0007669"/>
    <property type="project" value="TreeGrafter"/>
</dbReference>
<feature type="transmembrane region" description="Helical" evidence="1">
    <location>
        <begin position="20"/>
        <end position="43"/>
    </location>
</feature>